<reference evidence="3 4" key="1">
    <citation type="submission" date="2024-04" db="EMBL/GenBank/DDBJ databases">
        <authorList>
            <person name="Waldvogel A.-M."/>
            <person name="Schoenle A."/>
        </authorList>
    </citation>
    <scope>NUCLEOTIDE SEQUENCE [LARGE SCALE GENOMIC DNA]</scope>
</reference>
<gene>
    <name evidence="3" type="ORF">KC01_LOCUS37839</name>
</gene>
<dbReference type="SUPFAM" id="SSF48726">
    <property type="entry name" value="Immunoglobulin"/>
    <property type="match status" value="1"/>
</dbReference>
<dbReference type="Gene3D" id="2.60.40.10">
    <property type="entry name" value="Immunoglobulins"/>
    <property type="match status" value="1"/>
</dbReference>
<dbReference type="PANTHER" id="PTHR37366">
    <property type="entry name" value="SPERM ACROSOME MEMBRANE-ASSOCIATED PROTEIN 6"/>
    <property type="match status" value="1"/>
</dbReference>
<dbReference type="GO" id="GO:0007342">
    <property type="term" value="P:fusion of sperm to egg plasma membrane involved in single fertilization"/>
    <property type="evidence" value="ECO:0007669"/>
    <property type="project" value="InterPro"/>
</dbReference>
<protein>
    <recommendedName>
        <fullName evidence="2">Ig-like domain-containing protein</fullName>
    </recommendedName>
</protein>
<dbReference type="Proteomes" id="UP001497482">
    <property type="component" value="Chromosome 7"/>
</dbReference>
<dbReference type="InterPro" id="IPR036179">
    <property type="entry name" value="Ig-like_dom_sf"/>
</dbReference>
<evidence type="ECO:0000313" key="4">
    <source>
        <dbReference type="Proteomes" id="UP001497482"/>
    </source>
</evidence>
<dbReference type="InterPro" id="IPR007110">
    <property type="entry name" value="Ig-like_dom"/>
</dbReference>
<sequence>MRREGRCCGNADFQTQHSPMNEEAKMRFKTDKDSLDLCWGFVILEHEVRNVDACFVMLNSIFDNNSRVREAARVGAGFDTQLNDIMDAQIQPILQDFHQRPHYDYVYEQRLQTAADNFVAAASLLPRVSGCFPPCGFQSDGAVYNCETCKYDSCEFPLDCPVVQMEVMENSRISMQCRVAFVLPKDFVAVWRFAQKLNTQQVEEFKEVTAGADLVFTIPSTSPQDQGMYQCEVFSEKRSIVRLYHHLSVSPQVEVGHSQLQEVFDLTLASGGSLLPVNLTSPFGPHGPVFSVLLGACVSAVLLLLLLSIGTVYAVSKSAVRGDVEPDADQESST</sequence>
<proteinExistence type="predicted"/>
<feature type="transmembrane region" description="Helical" evidence="1">
    <location>
        <begin position="289"/>
        <end position="315"/>
    </location>
</feature>
<dbReference type="InterPro" id="IPR034549">
    <property type="entry name" value="SPACA6"/>
</dbReference>
<evidence type="ECO:0000256" key="1">
    <source>
        <dbReference type="SAM" id="Phobius"/>
    </source>
</evidence>
<feature type="domain" description="Ig-like" evidence="2">
    <location>
        <begin position="157"/>
        <end position="241"/>
    </location>
</feature>
<dbReference type="InterPro" id="IPR013783">
    <property type="entry name" value="Ig-like_fold"/>
</dbReference>
<dbReference type="PROSITE" id="PS50835">
    <property type="entry name" value="IG_LIKE"/>
    <property type="match status" value="1"/>
</dbReference>
<dbReference type="EMBL" id="OZ035829">
    <property type="protein sequence ID" value="CAL1611419.1"/>
    <property type="molecule type" value="Genomic_DNA"/>
</dbReference>
<name>A0AAV2ME33_KNICA</name>
<keyword evidence="1" id="KW-1133">Transmembrane helix</keyword>
<keyword evidence="4" id="KW-1185">Reference proteome</keyword>
<organism evidence="3 4">
    <name type="scientific">Knipowitschia caucasica</name>
    <name type="common">Caucasian dwarf goby</name>
    <name type="synonym">Pomatoschistus caucasicus</name>
    <dbReference type="NCBI Taxonomy" id="637954"/>
    <lineage>
        <taxon>Eukaryota</taxon>
        <taxon>Metazoa</taxon>
        <taxon>Chordata</taxon>
        <taxon>Craniata</taxon>
        <taxon>Vertebrata</taxon>
        <taxon>Euteleostomi</taxon>
        <taxon>Actinopterygii</taxon>
        <taxon>Neopterygii</taxon>
        <taxon>Teleostei</taxon>
        <taxon>Neoteleostei</taxon>
        <taxon>Acanthomorphata</taxon>
        <taxon>Gobiaria</taxon>
        <taxon>Gobiiformes</taxon>
        <taxon>Gobioidei</taxon>
        <taxon>Gobiidae</taxon>
        <taxon>Gobiinae</taxon>
        <taxon>Knipowitschia</taxon>
    </lineage>
</organism>
<dbReference type="PANTHER" id="PTHR37366:SF1">
    <property type="entry name" value="SPERM ACROSOME MEMBRANE-ASSOCIATED PROTEIN 6"/>
    <property type="match status" value="1"/>
</dbReference>
<keyword evidence="1" id="KW-0472">Membrane</keyword>
<accession>A0AAV2ME33</accession>
<keyword evidence="1" id="KW-0812">Transmembrane</keyword>
<dbReference type="AlphaFoldDB" id="A0AAV2ME33"/>
<evidence type="ECO:0000259" key="2">
    <source>
        <dbReference type="PROSITE" id="PS50835"/>
    </source>
</evidence>
<evidence type="ECO:0000313" key="3">
    <source>
        <dbReference type="EMBL" id="CAL1611419.1"/>
    </source>
</evidence>